<keyword evidence="4" id="KW-0813">Transport</keyword>
<name>A0A1V6SVI4_9EURO</name>
<reference evidence="6" key="1">
    <citation type="journal article" date="2017" name="Nat. Microbiol.">
        <title>Global analysis of biosynthetic gene clusters reveals vast potential of secondary metabolite production in Penicillium species.</title>
        <authorList>
            <person name="Nielsen J.C."/>
            <person name="Grijseels S."/>
            <person name="Prigent S."/>
            <person name="Ji B."/>
            <person name="Dainat J."/>
            <person name="Nielsen K.F."/>
            <person name="Frisvad J.C."/>
            <person name="Workman M."/>
            <person name="Nielsen J."/>
        </authorList>
    </citation>
    <scope>NUCLEOTIDE SEQUENCE [LARGE SCALE GENOMIC DNA]</scope>
    <source>
        <strain evidence="6">IBT 24891</strain>
    </source>
</reference>
<dbReference type="AlphaFoldDB" id="A0A1V6SVI4"/>
<protein>
    <recommendedName>
        <fullName evidence="4">Copper transport protein</fullName>
    </recommendedName>
</protein>
<proteinExistence type="inferred from homology"/>
<keyword evidence="2 4" id="KW-1133">Transmembrane helix</keyword>
<sequence>MSMGSADGMQMSSSSGSMSMSVIFSDSHATPLFSNAWTPSSSAAYAGTCIFLIILAIVDRGLLAFKAVMERRWRALHLSRRHIATTDKNGESGCFESSPEPKATIMICDQGVEENARVVRTVDDSPIPWRLSVDIPRAGLSLVILGVSYLLMLAVMTQNIGYFCSVLAGAFLGELGLGRYIHLNEHVH</sequence>
<evidence type="ECO:0000256" key="3">
    <source>
        <dbReference type="ARBA" id="ARBA00023136"/>
    </source>
</evidence>
<comment type="subcellular location">
    <subcellularLocation>
        <location evidence="4">Membrane</location>
        <topology evidence="4">Multi-pass membrane protein</topology>
    </subcellularLocation>
</comment>
<dbReference type="PANTHER" id="PTHR12483:SF120">
    <property type="entry name" value="HIGH-AFFINITY COPPER TRANSPORTER CTRA2"/>
    <property type="match status" value="1"/>
</dbReference>
<evidence type="ECO:0000256" key="2">
    <source>
        <dbReference type="ARBA" id="ARBA00022989"/>
    </source>
</evidence>
<evidence type="ECO:0000256" key="1">
    <source>
        <dbReference type="ARBA" id="ARBA00022692"/>
    </source>
</evidence>
<keyword evidence="4" id="KW-0406">Ion transport</keyword>
<evidence type="ECO:0000313" key="6">
    <source>
        <dbReference type="Proteomes" id="UP000191285"/>
    </source>
</evidence>
<feature type="transmembrane region" description="Helical" evidence="4">
    <location>
        <begin position="45"/>
        <end position="65"/>
    </location>
</feature>
<dbReference type="PANTHER" id="PTHR12483">
    <property type="entry name" value="SOLUTE CARRIER FAMILY 31 COPPER TRANSPORTERS"/>
    <property type="match status" value="1"/>
</dbReference>
<dbReference type="GO" id="GO:0005886">
    <property type="term" value="C:plasma membrane"/>
    <property type="evidence" value="ECO:0007669"/>
    <property type="project" value="TreeGrafter"/>
</dbReference>
<keyword evidence="3 4" id="KW-0472">Membrane</keyword>
<dbReference type="GO" id="GO:0005375">
    <property type="term" value="F:copper ion transmembrane transporter activity"/>
    <property type="evidence" value="ECO:0007669"/>
    <property type="project" value="UniProtKB-UniRule"/>
</dbReference>
<dbReference type="STRING" id="303698.A0A1V6SVI4"/>
<keyword evidence="4" id="KW-0186">Copper</keyword>
<keyword evidence="1 4" id="KW-0812">Transmembrane</keyword>
<accession>A0A1V6SVI4</accession>
<gene>
    <name evidence="5" type="ORF">PENSTE_c019G04345</name>
</gene>
<evidence type="ECO:0000313" key="5">
    <source>
        <dbReference type="EMBL" id="OQE18011.1"/>
    </source>
</evidence>
<organism evidence="5 6">
    <name type="scientific">Penicillium steckii</name>
    <dbReference type="NCBI Taxonomy" id="303698"/>
    <lineage>
        <taxon>Eukaryota</taxon>
        <taxon>Fungi</taxon>
        <taxon>Dikarya</taxon>
        <taxon>Ascomycota</taxon>
        <taxon>Pezizomycotina</taxon>
        <taxon>Eurotiomycetes</taxon>
        <taxon>Eurotiomycetidae</taxon>
        <taxon>Eurotiales</taxon>
        <taxon>Aspergillaceae</taxon>
        <taxon>Penicillium</taxon>
    </lineage>
</organism>
<keyword evidence="4" id="KW-0187">Copper transport</keyword>
<dbReference type="OrthoDB" id="73901at2759"/>
<dbReference type="Pfam" id="PF04145">
    <property type="entry name" value="Ctr"/>
    <property type="match status" value="1"/>
</dbReference>
<comment type="similarity">
    <text evidence="4">Belongs to the copper transporter (Ctr) (TC 1.A.56) family. SLC31A subfamily.</text>
</comment>
<evidence type="ECO:0000256" key="4">
    <source>
        <dbReference type="RuleBase" id="RU367022"/>
    </source>
</evidence>
<dbReference type="EMBL" id="MLKD01000019">
    <property type="protein sequence ID" value="OQE18011.1"/>
    <property type="molecule type" value="Genomic_DNA"/>
</dbReference>
<comment type="caution">
    <text evidence="5">The sequence shown here is derived from an EMBL/GenBank/DDBJ whole genome shotgun (WGS) entry which is preliminary data.</text>
</comment>
<keyword evidence="6" id="KW-1185">Reference proteome</keyword>
<feature type="transmembrane region" description="Helical" evidence="4">
    <location>
        <begin position="135"/>
        <end position="154"/>
    </location>
</feature>
<dbReference type="InterPro" id="IPR007274">
    <property type="entry name" value="Cop_transporter"/>
</dbReference>
<dbReference type="Proteomes" id="UP000191285">
    <property type="component" value="Unassembled WGS sequence"/>
</dbReference>